<dbReference type="EMBL" id="OZ034821">
    <property type="protein sequence ID" value="CAL1409244.1"/>
    <property type="molecule type" value="Genomic_DNA"/>
</dbReference>
<name>A0AAV2GEZ4_9ROSI</name>
<reference evidence="2 3" key="1">
    <citation type="submission" date="2024-04" db="EMBL/GenBank/DDBJ databases">
        <authorList>
            <person name="Fracassetti M."/>
        </authorList>
    </citation>
    <scope>NUCLEOTIDE SEQUENCE [LARGE SCALE GENOMIC DNA]</scope>
</reference>
<keyword evidence="3" id="KW-1185">Reference proteome</keyword>
<organism evidence="2 3">
    <name type="scientific">Linum trigynum</name>
    <dbReference type="NCBI Taxonomy" id="586398"/>
    <lineage>
        <taxon>Eukaryota</taxon>
        <taxon>Viridiplantae</taxon>
        <taxon>Streptophyta</taxon>
        <taxon>Embryophyta</taxon>
        <taxon>Tracheophyta</taxon>
        <taxon>Spermatophyta</taxon>
        <taxon>Magnoliopsida</taxon>
        <taxon>eudicotyledons</taxon>
        <taxon>Gunneridae</taxon>
        <taxon>Pentapetalae</taxon>
        <taxon>rosids</taxon>
        <taxon>fabids</taxon>
        <taxon>Malpighiales</taxon>
        <taxon>Linaceae</taxon>
        <taxon>Linum</taxon>
    </lineage>
</organism>
<dbReference type="AlphaFoldDB" id="A0AAV2GEZ4"/>
<evidence type="ECO:0000313" key="3">
    <source>
        <dbReference type="Proteomes" id="UP001497516"/>
    </source>
</evidence>
<evidence type="ECO:0000313" key="2">
    <source>
        <dbReference type="EMBL" id="CAL1409244.1"/>
    </source>
</evidence>
<proteinExistence type="predicted"/>
<accession>A0AAV2GEZ4</accession>
<gene>
    <name evidence="2" type="ORF">LTRI10_LOCUS48759</name>
</gene>
<protein>
    <submittedName>
        <fullName evidence="2">Uncharacterized protein</fullName>
    </submittedName>
</protein>
<sequence>MSSFVQGFQKSRSAALPVSQPGGGCEQGRRLSSFSSFSSVQPISSSLSAMKHRAGDAIRSWGEWGGILPKKPAQDLETNYYEEA</sequence>
<evidence type="ECO:0000256" key="1">
    <source>
        <dbReference type="SAM" id="MobiDB-lite"/>
    </source>
</evidence>
<feature type="region of interest" description="Disordered" evidence="1">
    <location>
        <begin position="1"/>
        <end position="30"/>
    </location>
</feature>
<dbReference type="Proteomes" id="UP001497516">
    <property type="component" value="Chromosome 8"/>
</dbReference>
<feature type="compositionally biased region" description="Polar residues" evidence="1">
    <location>
        <begin position="1"/>
        <end position="12"/>
    </location>
</feature>